<dbReference type="Pfam" id="PF26013">
    <property type="entry name" value="DUF8004"/>
    <property type="match status" value="1"/>
</dbReference>
<protein>
    <recommendedName>
        <fullName evidence="2">DUF8004 domain-containing protein</fullName>
    </recommendedName>
</protein>
<name>A7EWU2_SCLS1</name>
<organism evidence="3 4">
    <name type="scientific">Sclerotinia sclerotiorum (strain ATCC 18683 / 1980 / Ss-1)</name>
    <name type="common">White mold</name>
    <name type="synonym">Whetzelinia sclerotiorum</name>
    <dbReference type="NCBI Taxonomy" id="665079"/>
    <lineage>
        <taxon>Eukaryota</taxon>
        <taxon>Fungi</taxon>
        <taxon>Dikarya</taxon>
        <taxon>Ascomycota</taxon>
        <taxon>Pezizomycotina</taxon>
        <taxon>Leotiomycetes</taxon>
        <taxon>Helotiales</taxon>
        <taxon>Sclerotiniaceae</taxon>
        <taxon>Sclerotinia</taxon>
    </lineage>
</organism>
<evidence type="ECO:0000259" key="2">
    <source>
        <dbReference type="Pfam" id="PF26013"/>
    </source>
</evidence>
<dbReference type="AlphaFoldDB" id="A7EWU2"/>
<feature type="domain" description="DUF8004" evidence="2">
    <location>
        <begin position="460"/>
        <end position="552"/>
    </location>
</feature>
<dbReference type="STRING" id="665079.A7EWU2"/>
<dbReference type="OMA" id="WIAGLDQ"/>
<feature type="compositionally biased region" description="Pro residues" evidence="1">
    <location>
        <begin position="123"/>
        <end position="140"/>
    </location>
</feature>
<evidence type="ECO:0000313" key="3">
    <source>
        <dbReference type="EMBL" id="EDN93934.1"/>
    </source>
</evidence>
<evidence type="ECO:0000256" key="1">
    <source>
        <dbReference type="SAM" id="MobiDB-lite"/>
    </source>
</evidence>
<dbReference type="KEGG" id="ssl:SS1G_09801"/>
<proteinExistence type="predicted"/>
<feature type="compositionally biased region" description="Polar residues" evidence="1">
    <location>
        <begin position="337"/>
        <end position="354"/>
    </location>
</feature>
<accession>A7EWU2</accession>
<feature type="region of interest" description="Disordered" evidence="1">
    <location>
        <begin position="860"/>
        <end position="922"/>
    </location>
</feature>
<feature type="compositionally biased region" description="Low complexity" evidence="1">
    <location>
        <begin position="157"/>
        <end position="178"/>
    </location>
</feature>
<sequence>MTLRSKSSFISNPLPHNLKSSSKNTPPPKLCDFLPEEPEKELEAKAKAEAIAEVPELEEFKMSSSPKKRSRSVSRLHRISAYLPNLFVDTDSKSTKEKIPPVPQVPNIPIRPPPSPAASADIPPVPAIPPTPNSAPPAPAASPTQQTPNKLQKEQPRSTPSPSNASASASPDAAEPPANQVPERRGRHGSISKVNSLAPPSSFSAVGGNGNRSVSSPISGRPASFISDGENSAKVTKRRSFFPGKTKSRHSSSHSGTDGRSPAWVIAGDQKIDYNISLVTSGEKVPELWEEYCDTFVHVFPESFSHGPSFKVPSLILSSSGPLHELLTNSIAKCRSTSLGSTGRQSPDASTGTPPETPVDGPAASEASSDYMNPLPEDNGEVHLYFPTELSTDDPTKFSPEDIQNLADVRNFFAFMTGQPLVATKACPSIYHIFLAISSILQKFEFTNFDGSTYGEAAAASFAFFLDDYRLADVRQSREKNIEALVLGERMRSTELYHEAFVHAAGKWHSIKDLKSNLFDEISTNTRDRLERASLELSQRQQRAEERLADFEYPALFSGAAASKTSAESKIARFQNWKGNYLGMRRHMLSYYKIVHGQWPPKQKTKNQSVEGGLSRQVLKQLYTDMCNLYDFLADRDAITTRSMDSDDQDAAHANPVHLAARKVLAEFDRSSPPVLPPIPFDVPKIPTMASIEPGYPLLSPKDQHKASTRKLKEYELLLILAKSHNLDADNKTPFLEMYKAFEEKESKGKNVQELADQRYGHWLFLYAVIQSLPMLVVDVDNLRYTEGVDYFLCQPPLGNLPWMEDASGVKMAWYGVQGGHGVVSLPSDVVNYGTEGVYRRSHCWTVAQKWINNAEANDLSQPFSSEDQDEGPLSPLAPPPGFGGSSGRPNSRDRDNSSRRSSVASNGMLGVDNRSNSRQSQRNSVMLGLEMLPIPGNMEAGFRSDSAGGRESPVSVMGRRGASPYGRNSVASRNSVISLHPDGRPASSAGRKESTFDDILGTSGLGQKDKGKKS</sequence>
<feature type="compositionally biased region" description="Pro residues" evidence="1">
    <location>
        <begin position="100"/>
        <end position="116"/>
    </location>
</feature>
<feature type="region of interest" description="Disordered" evidence="1">
    <location>
        <begin position="56"/>
        <end position="263"/>
    </location>
</feature>
<dbReference type="EMBL" id="CH476634">
    <property type="protein sequence ID" value="EDN93934.1"/>
    <property type="molecule type" value="Genomic_DNA"/>
</dbReference>
<feature type="compositionally biased region" description="Basic residues" evidence="1">
    <location>
        <begin position="66"/>
        <end position="78"/>
    </location>
</feature>
<dbReference type="PANTHER" id="PTHR39601:SF2">
    <property type="entry name" value="CHORIOGENIN HMINOR"/>
    <property type="match status" value="1"/>
</dbReference>
<reference evidence="4" key="1">
    <citation type="journal article" date="2011" name="PLoS Genet.">
        <title>Genomic analysis of the necrotrophic fungal pathogens Sclerotinia sclerotiorum and Botrytis cinerea.</title>
        <authorList>
            <person name="Amselem J."/>
            <person name="Cuomo C.A."/>
            <person name="van Kan J.A."/>
            <person name="Viaud M."/>
            <person name="Benito E.P."/>
            <person name="Couloux A."/>
            <person name="Coutinho P.M."/>
            <person name="de Vries R.P."/>
            <person name="Dyer P.S."/>
            <person name="Fillinger S."/>
            <person name="Fournier E."/>
            <person name="Gout L."/>
            <person name="Hahn M."/>
            <person name="Kohn L."/>
            <person name="Lapalu N."/>
            <person name="Plummer K.M."/>
            <person name="Pradier J.M."/>
            <person name="Quevillon E."/>
            <person name="Sharon A."/>
            <person name="Simon A."/>
            <person name="ten Have A."/>
            <person name="Tudzynski B."/>
            <person name="Tudzynski P."/>
            <person name="Wincker P."/>
            <person name="Andrew M."/>
            <person name="Anthouard V."/>
            <person name="Beever R.E."/>
            <person name="Beffa R."/>
            <person name="Benoit I."/>
            <person name="Bouzid O."/>
            <person name="Brault B."/>
            <person name="Chen Z."/>
            <person name="Choquer M."/>
            <person name="Collemare J."/>
            <person name="Cotton P."/>
            <person name="Danchin E.G."/>
            <person name="Da Silva C."/>
            <person name="Gautier A."/>
            <person name="Giraud C."/>
            <person name="Giraud T."/>
            <person name="Gonzalez C."/>
            <person name="Grossetete S."/>
            <person name="Guldener U."/>
            <person name="Henrissat B."/>
            <person name="Howlett B.J."/>
            <person name="Kodira C."/>
            <person name="Kretschmer M."/>
            <person name="Lappartient A."/>
            <person name="Leroch M."/>
            <person name="Levis C."/>
            <person name="Mauceli E."/>
            <person name="Neuveglise C."/>
            <person name="Oeser B."/>
            <person name="Pearson M."/>
            <person name="Poulain J."/>
            <person name="Poussereau N."/>
            <person name="Quesneville H."/>
            <person name="Rascle C."/>
            <person name="Schumacher J."/>
            <person name="Segurens B."/>
            <person name="Sexton A."/>
            <person name="Silva E."/>
            <person name="Sirven C."/>
            <person name="Soanes D.M."/>
            <person name="Talbot N.J."/>
            <person name="Templeton M."/>
            <person name="Yandava C."/>
            <person name="Yarden O."/>
            <person name="Zeng Q."/>
            <person name="Rollins J.A."/>
            <person name="Lebrun M.H."/>
            <person name="Dickman M."/>
        </authorList>
    </citation>
    <scope>NUCLEOTIDE SEQUENCE [LARGE SCALE GENOMIC DNA]</scope>
    <source>
        <strain evidence="4">ATCC 18683 / 1980 / Ss-1</strain>
    </source>
</reference>
<feature type="region of interest" description="Disordered" evidence="1">
    <location>
        <begin position="939"/>
        <end position="1015"/>
    </location>
</feature>
<feature type="region of interest" description="Disordered" evidence="1">
    <location>
        <begin position="337"/>
        <end position="373"/>
    </location>
</feature>
<feature type="compositionally biased region" description="Polar residues" evidence="1">
    <location>
        <begin position="1"/>
        <end position="11"/>
    </location>
</feature>
<feature type="region of interest" description="Disordered" evidence="1">
    <location>
        <begin position="1"/>
        <end position="34"/>
    </location>
</feature>
<dbReference type="Proteomes" id="UP000001312">
    <property type="component" value="Unassembled WGS sequence"/>
</dbReference>
<feature type="compositionally biased region" description="Polar residues" evidence="1">
    <location>
        <begin position="192"/>
        <end position="204"/>
    </location>
</feature>
<dbReference type="PANTHER" id="PTHR39601">
    <property type="entry name" value="CHORIOGENIN HMINOR"/>
    <property type="match status" value="1"/>
</dbReference>
<feature type="compositionally biased region" description="Basic residues" evidence="1">
    <location>
        <begin position="235"/>
        <end position="252"/>
    </location>
</feature>
<evidence type="ECO:0000313" key="4">
    <source>
        <dbReference type="Proteomes" id="UP000001312"/>
    </source>
</evidence>
<dbReference type="InterPro" id="IPR058317">
    <property type="entry name" value="DUF8004"/>
</dbReference>
<gene>
    <name evidence="3" type="ORF">SS1G_09801</name>
</gene>
<feature type="compositionally biased region" description="Basic and acidic residues" evidence="1">
    <location>
        <begin position="90"/>
        <end position="99"/>
    </location>
</feature>
<dbReference type="RefSeq" id="XP_001589168.1">
    <property type="nucleotide sequence ID" value="XM_001589118.1"/>
</dbReference>
<dbReference type="InParanoid" id="A7EWU2"/>
<keyword evidence="4" id="KW-1185">Reference proteome</keyword>
<dbReference type="GeneID" id="5485424"/>